<organism evidence="8 9">
    <name type="scientific">Castilleja foliolosa</name>
    <dbReference type="NCBI Taxonomy" id="1961234"/>
    <lineage>
        <taxon>Eukaryota</taxon>
        <taxon>Viridiplantae</taxon>
        <taxon>Streptophyta</taxon>
        <taxon>Embryophyta</taxon>
        <taxon>Tracheophyta</taxon>
        <taxon>Spermatophyta</taxon>
        <taxon>Magnoliopsida</taxon>
        <taxon>eudicotyledons</taxon>
        <taxon>Gunneridae</taxon>
        <taxon>Pentapetalae</taxon>
        <taxon>asterids</taxon>
        <taxon>lamiids</taxon>
        <taxon>Lamiales</taxon>
        <taxon>Orobanchaceae</taxon>
        <taxon>Pedicularideae</taxon>
        <taxon>Castillejinae</taxon>
        <taxon>Castilleja</taxon>
    </lineage>
</organism>
<keyword evidence="4" id="KW-0677">Repeat</keyword>
<sequence>MSSICGTANSEIFKELNSLKIIQGCDPNHNDICFSDVSKLSNVFPSVEMVFDKGHKFLLSPENYLFMRITYSGLPVVIPINFHNRLRPAKLTWTAMTKTRPKMTKAVFLKIVVLAFLGELVILSLSFNRFNGEIPTEIGSLSMLKYLYLGFNNFKGSIPKEIGKCTSLNALDLHDNQLTGHIPKQIGNCTSLKILYLRDNFLTGSMVYIVGCCARRNAASSNSKV</sequence>
<keyword evidence="2" id="KW-0433">Leucine-rich repeat</keyword>
<proteinExistence type="predicted"/>
<evidence type="ECO:0000256" key="3">
    <source>
        <dbReference type="ARBA" id="ARBA00022729"/>
    </source>
</evidence>
<comment type="subcellular location">
    <subcellularLocation>
        <location evidence="1">Membrane</location>
    </subcellularLocation>
</comment>
<dbReference type="InterPro" id="IPR032675">
    <property type="entry name" value="LRR_dom_sf"/>
</dbReference>
<evidence type="ECO:0000256" key="5">
    <source>
        <dbReference type="ARBA" id="ARBA00023136"/>
    </source>
</evidence>
<dbReference type="FunFam" id="3.80.10.10:FF:000041">
    <property type="entry name" value="LRR receptor-like serine/threonine-protein kinase ERECTA"/>
    <property type="match status" value="1"/>
</dbReference>
<keyword evidence="7" id="KW-0812">Transmembrane</keyword>
<evidence type="ECO:0000313" key="9">
    <source>
        <dbReference type="Proteomes" id="UP001632038"/>
    </source>
</evidence>
<dbReference type="InterPro" id="IPR053211">
    <property type="entry name" value="DNA_repair-toleration"/>
</dbReference>
<name>A0ABD3B752_9LAMI</name>
<dbReference type="SUPFAM" id="SSF52058">
    <property type="entry name" value="L domain-like"/>
    <property type="match status" value="1"/>
</dbReference>
<dbReference type="AlphaFoldDB" id="A0ABD3B752"/>
<gene>
    <name evidence="8" type="ORF">CASFOL_042960</name>
</gene>
<reference evidence="9" key="1">
    <citation type="journal article" date="2024" name="IScience">
        <title>Strigolactones Initiate the Formation of Haustorium-like Structures in Castilleja.</title>
        <authorList>
            <person name="Buerger M."/>
            <person name="Peterson D."/>
            <person name="Chory J."/>
        </authorList>
    </citation>
    <scope>NUCLEOTIDE SEQUENCE [LARGE SCALE GENOMIC DNA]</scope>
</reference>
<keyword evidence="7" id="KW-1133">Transmembrane helix</keyword>
<evidence type="ECO:0000256" key="4">
    <source>
        <dbReference type="ARBA" id="ARBA00022737"/>
    </source>
</evidence>
<feature type="transmembrane region" description="Helical" evidence="7">
    <location>
        <begin position="107"/>
        <end position="127"/>
    </location>
</feature>
<keyword evidence="3" id="KW-0732">Signal</keyword>
<dbReference type="Pfam" id="PF13855">
    <property type="entry name" value="LRR_8"/>
    <property type="match status" value="1"/>
</dbReference>
<dbReference type="PANTHER" id="PTHR48060:SF21">
    <property type="entry name" value="L DOMAIN-LIKE PROTEIN"/>
    <property type="match status" value="1"/>
</dbReference>
<keyword evidence="9" id="KW-1185">Reference proteome</keyword>
<feature type="transmembrane region" description="Helical" evidence="7">
    <location>
        <begin position="65"/>
        <end position="86"/>
    </location>
</feature>
<dbReference type="PANTHER" id="PTHR48060">
    <property type="entry name" value="DNA DAMAGE-REPAIR/TOLERATION PROTEIN DRT100"/>
    <property type="match status" value="1"/>
</dbReference>
<evidence type="ECO:0000256" key="6">
    <source>
        <dbReference type="ARBA" id="ARBA00023180"/>
    </source>
</evidence>
<evidence type="ECO:0000256" key="7">
    <source>
        <dbReference type="SAM" id="Phobius"/>
    </source>
</evidence>
<dbReference type="InterPro" id="IPR001611">
    <property type="entry name" value="Leu-rich_rpt"/>
</dbReference>
<dbReference type="Proteomes" id="UP001632038">
    <property type="component" value="Unassembled WGS sequence"/>
</dbReference>
<dbReference type="GO" id="GO:0016020">
    <property type="term" value="C:membrane"/>
    <property type="evidence" value="ECO:0007669"/>
    <property type="project" value="UniProtKB-SubCell"/>
</dbReference>
<dbReference type="Gene3D" id="3.80.10.10">
    <property type="entry name" value="Ribonuclease Inhibitor"/>
    <property type="match status" value="1"/>
</dbReference>
<protein>
    <submittedName>
        <fullName evidence="8">Uncharacterized protein</fullName>
    </submittedName>
</protein>
<comment type="caution">
    <text evidence="8">The sequence shown here is derived from an EMBL/GenBank/DDBJ whole genome shotgun (WGS) entry which is preliminary data.</text>
</comment>
<evidence type="ECO:0000256" key="2">
    <source>
        <dbReference type="ARBA" id="ARBA00022614"/>
    </source>
</evidence>
<accession>A0ABD3B752</accession>
<dbReference type="EMBL" id="JAVIJP010000186">
    <property type="protein sequence ID" value="KAL3613190.1"/>
    <property type="molecule type" value="Genomic_DNA"/>
</dbReference>
<evidence type="ECO:0000256" key="1">
    <source>
        <dbReference type="ARBA" id="ARBA00004370"/>
    </source>
</evidence>
<evidence type="ECO:0000313" key="8">
    <source>
        <dbReference type="EMBL" id="KAL3613190.1"/>
    </source>
</evidence>
<keyword evidence="6" id="KW-0325">Glycoprotein</keyword>
<keyword evidence="5 7" id="KW-0472">Membrane</keyword>